<name>A0A3Q9VA99_9BACT</name>
<keyword evidence="2" id="KW-1185">Reference proteome</keyword>
<dbReference type="KEGG" id="mphc:DMC14_001965"/>
<organism evidence="1 2">
    <name type="scientific">Metamycoplasma phocicerebrale</name>
    <dbReference type="NCBI Taxonomy" id="142649"/>
    <lineage>
        <taxon>Bacteria</taxon>
        <taxon>Bacillati</taxon>
        <taxon>Mycoplasmatota</taxon>
        <taxon>Mycoplasmoidales</taxon>
        <taxon>Metamycoplasmataceae</taxon>
        <taxon>Metamycoplasma</taxon>
    </lineage>
</organism>
<dbReference type="RefSeq" id="WP_116171622.1">
    <property type="nucleotide sequence ID" value="NZ_CP033058.2"/>
</dbReference>
<dbReference type="AlphaFoldDB" id="A0A3Q9VA99"/>
<reference evidence="1" key="1">
    <citation type="submission" date="2019-03" db="EMBL/GenBank/DDBJ databases">
        <title>Draft Sequence and Annotation of the Mycoplasma phocicerebrale Strain 1049T Genome.</title>
        <authorList>
            <person name="Frasca S.Jr."/>
            <person name="Kutish G.F."/>
            <person name="Castellanos Gell J."/>
            <person name="Michaels D.L."/>
            <person name="Brown D.R."/>
        </authorList>
    </citation>
    <scope>NUCLEOTIDE SEQUENCE</scope>
    <source>
        <strain evidence="1">1049</strain>
    </source>
</reference>
<accession>A0A3Q9VA99</accession>
<dbReference type="OrthoDB" id="398285at2"/>
<protein>
    <submittedName>
        <fullName evidence="1">Uncharacterized protein</fullName>
    </submittedName>
</protein>
<evidence type="ECO:0000313" key="1">
    <source>
        <dbReference type="EMBL" id="AZZ65548.1"/>
    </source>
</evidence>
<gene>
    <name evidence="1" type="ORF">DMC14_001965</name>
</gene>
<sequence>MKKRIIVAYKFDNQNISVEVVEKTNYGSFLAYKNTITNLYLNPSYLNNFIYRTKYEIEKTIKAKITDVVIIVKNSQIYPISKKIISKDNVQGLSNNEIAKKLYYLEKENGYYLFDYEIFSKIDKKSLISLSLLNWNEAKMIFSLMKQNNLNVLRMYEYDFLENISNGNNFKNGVATFLKLSNHDLKIEVSKNYVNFLEFKYDFGINYLIKALSKELKITENEAKIKLNLWSHNLHAEEDLKINTLVSNFLELIKNTINSNIEKLKIDKNNLQVNLSKEFNIFNKILLNNEDFSGINNKIMGNKTSLISYEMLGLINLLDNHFTNTIKEMTITSELFVIDTEQFNNYSFNYKK</sequence>
<dbReference type="Proteomes" id="UP000256585">
    <property type="component" value="Chromosome"/>
</dbReference>
<proteinExistence type="predicted"/>
<evidence type="ECO:0000313" key="2">
    <source>
        <dbReference type="Proteomes" id="UP000256585"/>
    </source>
</evidence>
<dbReference type="EMBL" id="CP033058">
    <property type="protein sequence ID" value="AZZ65548.1"/>
    <property type="molecule type" value="Genomic_DNA"/>
</dbReference>